<organism evidence="1 2">
    <name type="scientific">Morus notabilis</name>
    <dbReference type="NCBI Taxonomy" id="981085"/>
    <lineage>
        <taxon>Eukaryota</taxon>
        <taxon>Viridiplantae</taxon>
        <taxon>Streptophyta</taxon>
        <taxon>Embryophyta</taxon>
        <taxon>Tracheophyta</taxon>
        <taxon>Spermatophyta</taxon>
        <taxon>Magnoliopsida</taxon>
        <taxon>eudicotyledons</taxon>
        <taxon>Gunneridae</taxon>
        <taxon>Pentapetalae</taxon>
        <taxon>rosids</taxon>
        <taxon>fabids</taxon>
        <taxon>Rosales</taxon>
        <taxon>Moraceae</taxon>
        <taxon>Moreae</taxon>
        <taxon>Morus</taxon>
    </lineage>
</organism>
<keyword evidence="2" id="KW-1185">Reference proteome</keyword>
<proteinExistence type="predicted"/>
<protein>
    <submittedName>
        <fullName evidence="1">Uncharacterized protein</fullName>
    </submittedName>
</protein>
<evidence type="ECO:0000313" key="2">
    <source>
        <dbReference type="Proteomes" id="UP000030645"/>
    </source>
</evidence>
<dbReference type="AlphaFoldDB" id="W9RWU7"/>
<evidence type="ECO:0000313" key="1">
    <source>
        <dbReference type="EMBL" id="EXC01102.1"/>
    </source>
</evidence>
<sequence length="138" mass="14730">METPPPAWWWVGWEDCFSVRRVEMEEVAATARAATGISGLRRVATAMAATTRSDPQRAASPLHCLGGDLVRGGELRDGTGLRDRGLAVGAFAADGFRIAGATSRFGSFILLCHQGYLYGSFHIPGSVFYDSMLCGGCV</sequence>
<accession>W9RWU7</accession>
<dbReference type="EMBL" id="KE345322">
    <property type="protein sequence ID" value="EXC01102.1"/>
    <property type="molecule type" value="Genomic_DNA"/>
</dbReference>
<dbReference type="Proteomes" id="UP000030645">
    <property type="component" value="Unassembled WGS sequence"/>
</dbReference>
<gene>
    <name evidence="1" type="ORF">L484_025473</name>
</gene>
<reference evidence="2" key="1">
    <citation type="submission" date="2013-01" db="EMBL/GenBank/DDBJ databases">
        <title>Draft Genome Sequence of a Mulberry Tree, Morus notabilis C.K. Schneid.</title>
        <authorList>
            <person name="He N."/>
            <person name="Zhao S."/>
        </authorList>
    </citation>
    <scope>NUCLEOTIDE SEQUENCE</scope>
</reference>
<name>W9RWU7_9ROSA</name>